<feature type="compositionally biased region" description="Polar residues" evidence="1">
    <location>
        <begin position="1"/>
        <end position="12"/>
    </location>
</feature>
<dbReference type="HOGENOM" id="CLU_033651_2_0_1"/>
<accession>B0D6T0</accession>
<evidence type="ECO:0000256" key="1">
    <source>
        <dbReference type="SAM" id="MobiDB-lite"/>
    </source>
</evidence>
<reference evidence="2 3" key="1">
    <citation type="journal article" date="2008" name="Nature">
        <title>The genome of Laccaria bicolor provides insights into mycorrhizal symbiosis.</title>
        <authorList>
            <person name="Martin F."/>
            <person name="Aerts A."/>
            <person name="Ahren D."/>
            <person name="Brun A."/>
            <person name="Danchin E.G.J."/>
            <person name="Duchaussoy F."/>
            <person name="Gibon J."/>
            <person name="Kohler A."/>
            <person name="Lindquist E."/>
            <person name="Pereda V."/>
            <person name="Salamov A."/>
            <person name="Shapiro H.J."/>
            <person name="Wuyts J."/>
            <person name="Blaudez D."/>
            <person name="Buee M."/>
            <person name="Brokstein P."/>
            <person name="Canbaeck B."/>
            <person name="Cohen D."/>
            <person name="Courty P.E."/>
            <person name="Coutinho P.M."/>
            <person name="Delaruelle C."/>
            <person name="Detter J.C."/>
            <person name="Deveau A."/>
            <person name="DiFazio S."/>
            <person name="Duplessis S."/>
            <person name="Fraissinet-Tachet L."/>
            <person name="Lucic E."/>
            <person name="Frey-Klett P."/>
            <person name="Fourrey C."/>
            <person name="Feussner I."/>
            <person name="Gay G."/>
            <person name="Grimwood J."/>
            <person name="Hoegger P.J."/>
            <person name="Jain P."/>
            <person name="Kilaru S."/>
            <person name="Labbe J."/>
            <person name="Lin Y.C."/>
            <person name="Legue V."/>
            <person name="Le Tacon F."/>
            <person name="Marmeisse R."/>
            <person name="Melayah D."/>
            <person name="Montanini B."/>
            <person name="Muratet M."/>
            <person name="Nehls U."/>
            <person name="Niculita-Hirzel H."/>
            <person name="Oudot-Le Secq M.P."/>
            <person name="Peter M."/>
            <person name="Quesneville H."/>
            <person name="Rajashekar B."/>
            <person name="Reich M."/>
            <person name="Rouhier N."/>
            <person name="Schmutz J."/>
            <person name="Yin T."/>
            <person name="Chalot M."/>
            <person name="Henrissat B."/>
            <person name="Kuees U."/>
            <person name="Lucas S."/>
            <person name="Van de Peer Y."/>
            <person name="Podila G.K."/>
            <person name="Polle A."/>
            <person name="Pukkila P.J."/>
            <person name="Richardson P.M."/>
            <person name="Rouze P."/>
            <person name="Sanders I.R."/>
            <person name="Stajich J.E."/>
            <person name="Tunlid A."/>
            <person name="Tuskan G."/>
            <person name="Grigoriev I.V."/>
        </authorList>
    </citation>
    <scope>NUCLEOTIDE SEQUENCE [LARGE SCALE GENOMIC DNA]</scope>
    <source>
        <strain evidence="3">S238N-H82 / ATCC MYA-4686</strain>
    </source>
</reference>
<dbReference type="RefSeq" id="XP_001879878.1">
    <property type="nucleotide sequence ID" value="XM_001879843.1"/>
</dbReference>
<keyword evidence="3" id="KW-1185">Reference proteome</keyword>
<sequence>MSSTKAGSSSLDGSGGIEPVSEPRAGPRHIYYRIYTKQGALESNNPIYSNDRFISRIVSRSVAPPHTAASLKKHICRIEGFELSTKCTLYSSLSDQAPVEDSARLALRGTSGPGVSEIDPVILVVDVLDAEKRSKVSSVGVKDLVEWSTTRLYVYYRVYDEGGEISSKTSFDDTDSSLGRLDTVCISPPHTALSLKCCIMGAEGVSPDRACNLFEDEGGESTMKDGDTVALLSDSYPGVSKEEPLAVVYGLQKDATDSSEQPNFTKKLIAKSYGTWADYDSRWHTTTTGEIFHTDGISLTKPYDNGSITGTFLPVCREALPLTTIYSSGFIEAQMGDDQTWT</sequence>
<dbReference type="EMBL" id="DS547099">
    <property type="protein sequence ID" value="EDR09529.1"/>
    <property type="molecule type" value="Genomic_DNA"/>
</dbReference>
<dbReference type="OrthoDB" id="2995174at2759"/>
<feature type="region of interest" description="Disordered" evidence="1">
    <location>
        <begin position="1"/>
        <end position="22"/>
    </location>
</feature>
<gene>
    <name evidence="2" type="ORF">LACBIDRAFT_325952</name>
</gene>
<protein>
    <submittedName>
        <fullName evidence="2">Predicted protein</fullName>
    </submittedName>
</protein>
<dbReference type="InParanoid" id="B0D6T0"/>
<dbReference type="AlphaFoldDB" id="B0D6T0"/>
<proteinExistence type="predicted"/>
<dbReference type="Proteomes" id="UP000001194">
    <property type="component" value="Unassembled WGS sequence"/>
</dbReference>
<organism evidence="3">
    <name type="scientific">Laccaria bicolor (strain S238N-H82 / ATCC MYA-4686)</name>
    <name type="common">Bicoloured deceiver</name>
    <name type="synonym">Laccaria laccata var. bicolor</name>
    <dbReference type="NCBI Taxonomy" id="486041"/>
    <lineage>
        <taxon>Eukaryota</taxon>
        <taxon>Fungi</taxon>
        <taxon>Dikarya</taxon>
        <taxon>Basidiomycota</taxon>
        <taxon>Agaricomycotina</taxon>
        <taxon>Agaricomycetes</taxon>
        <taxon>Agaricomycetidae</taxon>
        <taxon>Agaricales</taxon>
        <taxon>Agaricineae</taxon>
        <taxon>Hydnangiaceae</taxon>
        <taxon>Laccaria</taxon>
    </lineage>
</organism>
<name>B0D6T0_LACBS</name>
<evidence type="ECO:0000313" key="3">
    <source>
        <dbReference type="Proteomes" id="UP000001194"/>
    </source>
</evidence>
<evidence type="ECO:0000313" key="2">
    <source>
        <dbReference type="EMBL" id="EDR09529.1"/>
    </source>
</evidence>
<dbReference type="GeneID" id="6075320"/>
<dbReference type="KEGG" id="lbc:LACBIDRAFT_325952"/>